<comment type="caution">
    <text evidence="1">The sequence shown here is derived from an EMBL/GenBank/DDBJ whole genome shotgun (WGS) entry which is preliminary data.</text>
</comment>
<dbReference type="EMBL" id="MU250586">
    <property type="protein sequence ID" value="KAG7439700.1"/>
    <property type="molecule type" value="Genomic_DNA"/>
</dbReference>
<evidence type="ECO:0000313" key="1">
    <source>
        <dbReference type="EMBL" id="KAG7439700.1"/>
    </source>
</evidence>
<dbReference type="RefSeq" id="XP_043033200.1">
    <property type="nucleotide sequence ID" value="XM_043184622.1"/>
</dbReference>
<dbReference type="AlphaFoldDB" id="A0A9P8ALE1"/>
<gene>
    <name evidence="1" type="ORF">BT62DRAFT_924526</name>
</gene>
<protein>
    <submittedName>
        <fullName evidence="1">Uncharacterized protein</fullName>
    </submittedName>
</protein>
<name>A0A9P8ALE1_9AGAR</name>
<reference evidence="1" key="1">
    <citation type="submission" date="2020-11" db="EMBL/GenBank/DDBJ databases">
        <title>Adaptations for nitrogen fixation in a non-lichenized fungal sporocarp promotes dispersal by wood-feeding termites.</title>
        <authorList>
            <consortium name="DOE Joint Genome Institute"/>
            <person name="Koch R.A."/>
            <person name="Yoon G."/>
            <person name="Arayal U."/>
            <person name="Lail K."/>
            <person name="Amirebrahimi M."/>
            <person name="Labutti K."/>
            <person name="Lipzen A."/>
            <person name="Riley R."/>
            <person name="Barry K."/>
            <person name="Henrissat B."/>
            <person name="Grigoriev I.V."/>
            <person name="Herr J.R."/>
            <person name="Aime M.C."/>
        </authorList>
    </citation>
    <scope>NUCLEOTIDE SEQUENCE</scope>
    <source>
        <strain evidence="1">MCA 3950</strain>
    </source>
</reference>
<dbReference type="GeneID" id="66106919"/>
<accession>A0A9P8ALE1</accession>
<organism evidence="1 2">
    <name type="scientific">Guyanagaster necrorhizus</name>
    <dbReference type="NCBI Taxonomy" id="856835"/>
    <lineage>
        <taxon>Eukaryota</taxon>
        <taxon>Fungi</taxon>
        <taxon>Dikarya</taxon>
        <taxon>Basidiomycota</taxon>
        <taxon>Agaricomycotina</taxon>
        <taxon>Agaricomycetes</taxon>
        <taxon>Agaricomycetidae</taxon>
        <taxon>Agaricales</taxon>
        <taxon>Marasmiineae</taxon>
        <taxon>Physalacriaceae</taxon>
        <taxon>Guyanagaster</taxon>
    </lineage>
</organism>
<dbReference type="Proteomes" id="UP000812287">
    <property type="component" value="Unassembled WGS sequence"/>
</dbReference>
<keyword evidence="2" id="KW-1185">Reference proteome</keyword>
<sequence>MFESDQVHVPFKNKQEPKARTFWIGNRTQGGPTNTSIEMTTRSSGIVLTTRITGLLRLQKPGSVHYLQEIRMRGKYFSSLELKEGVSTIRLHFSSSPNADDIRKLSRFHNSGAVRPIKKGNSENRCGFVSPWQRTGETQYEEGYLVASHPFRVTDNSAVSTNQRHNCVLAMRPGFYTLRKFDSSQMTHKRRRN</sequence>
<evidence type="ECO:0000313" key="2">
    <source>
        <dbReference type="Proteomes" id="UP000812287"/>
    </source>
</evidence>
<proteinExistence type="predicted"/>